<dbReference type="Gene3D" id="1.10.10.10">
    <property type="entry name" value="Winged helix-like DNA-binding domain superfamily/Winged helix DNA-binding domain"/>
    <property type="match status" value="1"/>
</dbReference>
<dbReference type="InterPro" id="IPR009061">
    <property type="entry name" value="DNA-bd_dom_put_sf"/>
</dbReference>
<evidence type="ECO:0000313" key="3">
    <source>
        <dbReference type="Proteomes" id="UP000460435"/>
    </source>
</evidence>
<name>A0A7K3MCK9_9ACTN</name>
<protein>
    <submittedName>
        <fullName evidence="2">Helix-turn-helix domain-containing protein</fullName>
    </submittedName>
</protein>
<dbReference type="Pfam" id="PF12728">
    <property type="entry name" value="HTH_17"/>
    <property type="match status" value="1"/>
</dbReference>
<comment type="caution">
    <text evidence="2">The sequence shown here is derived from an EMBL/GenBank/DDBJ whole genome shotgun (WGS) entry which is preliminary data.</text>
</comment>
<organism evidence="2 3">
    <name type="scientific">Phytoactinopolyspora mesophila</name>
    <dbReference type="NCBI Taxonomy" id="2650750"/>
    <lineage>
        <taxon>Bacteria</taxon>
        <taxon>Bacillati</taxon>
        <taxon>Actinomycetota</taxon>
        <taxon>Actinomycetes</taxon>
        <taxon>Jiangellales</taxon>
        <taxon>Jiangellaceae</taxon>
        <taxon>Phytoactinopolyspora</taxon>
    </lineage>
</organism>
<evidence type="ECO:0000259" key="1">
    <source>
        <dbReference type="Pfam" id="PF12728"/>
    </source>
</evidence>
<reference evidence="2 3" key="1">
    <citation type="submission" date="2019-11" db="EMBL/GenBank/DDBJ databases">
        <authorList>
            <person name="Li X.-J."/>
            <person name="Feng X.-M."/>
        </authorList>
    </citation>
    <scope>NUCLEOTIDE SEQUENCE [LARGE SCALE GENOMIC DNA]</scope>
    <source>
        <strain evidence="2 3">XMNu-373</strain>
    </source>
</reference>
<dbReference type="InterPro" id="IPR036388">
    <property type="entry name" value="WH-like_DNA-bd_sf"/>
</dbReference>
<dbReference type="SUPFAM" id="SSF46955">
    <property type="entry name" value="Putative DNA-binding domain"/>
    <property type="match status" value="1"/>
</dbReference>
<sequence>MRQSAKSRRFKARLRVHRPRHSGVLAVPRFGSGPLVHLTRMNDRSPHPVAGLEPVLTTSELAAHLGVPVQTIHDLRHAGRGPRGFRVGRELRYRVSQIQQWLAELEGADEARRQGDDGAGR</sequence>
<dbReference type="EMBL" id="WLZY01000017">
    <property type="protein sequence ID" value="NDL61051.1"/>
    <property type="molecule type" value="Genomic_DNA"/>
</dbReference>
<feature type="domain" description="Helix-turn-helix" evidence="1">
    <location>
        <begin position="55"/>
        <end position="104"/>
    </location>
</feature>
<accession>A0A7K3MCK9</accession>
<dbReference type="AlphaFoldDB" id="A0A7K3MCK9"/>
<proteinExistence type="predicted"/>
<keyword evidence="3" id="KW-1185">Reference proteome</keyword>
<dbReference type="Proteomes" id="UP000460435">
    <property type="component" value="Unassembled WGS sequence"/>
</dbReference>
<evidence type="ECO:0000313" key="2">
    <source>
        <dbReference type="EMBL" id="NDL61051.1"/>
    </source>
</evidence>
<dbReference type="InterPro" id="IPR041657">
    <property type="entry name" value="HTH_17"/>
</dbReference>
<gene>
    <name evidence="2" type="ORF">F7O44_28680</name>
</gene>